<feature type="domain" description="Toprim" evidence="9">
    <location>
        <begin position="5"/>
        <end position="149"/>
    </location>
</feature>
<evidence type="ECO:0000259" key="10">
    <source>
        <dbReference type="PROSITE" id="PS52039"/>
    </source>
</evidence>
<dbReference type="Proteomes" id="UP000024404">
    <property type="component" value="Unassembled WGS sequence"/>
</dbReference>
<comment type="similarity">
    <text evidence="2 7">Belongs to the type IA topoisomerase family.</text>
</comment>
<dbReference type="InterPro" id="IPR003601">
    <property type="entry name" value="Topo_IA_2"/>
</dbReference>
<keyword evidence="5 7" id="KW-0238">DNA-binding</keyword>
<dbReference type="FunFam" id="1.10.290.10:FF:000001">
    <property type="entry name" value="DNA topoisomerase"/>
    <property type="match status" value="1"/>
</dbReference>
<dbReference type="PANTHER" id="PTHR11390">
    <property type="entry name" value="PROKARYOTIC DNA TOPOISOMERASE"/>
    <property type="match status" value="1"/>
</dbReference>
<dbReference type="InterPro" id="IPR000380">
    <property type="entry name" value="Topo_IA"/>
</dbReference>
<dbReference type="Pfam" id="PF01131">
    <property type="entry name" value="Topoisom_bac"/>
    <property type="match status" value="1"/>
</dbReference>
<dbReference type="GO" id="GO:0003677">
    <property type="term" value="F:DNA binding"/>
    <property type="evidence" value="ECO:0007669"/>
    <property type="project" value="UniProtKB-KW"/>
</dbReference>
<dbReference type="InterPro" id="IPR006171">
    <property type="entry name" value="TOPRIM_dom"/>
</dbReference>
<keyword evidence="12" id="KW-1185">Reference proteome</keyword>
<dbReference type="SMART" id="SM00436">
    <property type="entry name" value="TOP1Bc"/>
    <property type="match status" value="1"/>
</dbReference>
<name>A0A8R1XN92_ONCVO</name>
<dbReference type="SMART" id="SM00437">
    <property type="entry name" value="TOP1Ac"/>
    <property type="match status" value="1"/>
</dbReference>
<evidence type="ECO:0000256" key="5">
    <source>
        <dbReference type="ARBA" id="ARBA00023125"/>
    </source>
</evidence>
<evidence type="ECO:0000256" key="4">
    <source>
        <dbReference type="ARBA" id="ARBA00023029"/>
    </source>
</evidence>
<accession>A0A8R1XN92</accession>
<comment type="catalytic activity">
    <reaction evidence="1 7">
        <text>ATP-independent breakage of single-stranded DNA, followed by passage and rejoining.</text>
        <dbReference type="EC" id="5.6.2.1"/>
    </reaction>
</comment>
<dbReference type="CDD" id="cd00186">
    <property type="entry name" value="TOP1Ac"/>
    <property type="match status" value="1"/>
</dbReference>
<dbReference type="GO" id="GO:0006265">
    <property type="term" value="P:DNA topological change"/>
    <property type="evidence" value="ECO:0007669"/>
    <property type="project" value="InterPro"/>
</dbReference>
<evidence type="ECO:0000256" key="8">
    <source>
        <dbReference type="SAM" id="MobiDB-lite"/>
    </source>
</evidence>
<dbReference type="InterPro" id="IPR013826">
    <property type="entry name" value="Topo_IA_cen_sub3"/>
</dbReference>
<reference evidence="11" key="2">
    <citation type="submission" date="2022-06" db="UniProtKB">
        <authorList>
            <consortium name="EnsemblMetazoa"/>
        </authorList>
    </citation>
    <scope>IDENTIFICATION</scope>
</reference>
<evidence type="ECO:0000256" key="1">
    <source>
        <dbReference type="ARBA" id="ARBA00000213"/>
    </source>
</evidence>
<dbReference type="InterPro" id="IPR056452">
    <property type="entry name" value="Zn_ribbon_TOP3B"/>
</dbReference>
<dbReference type="InterPro" id="IPR034144">
    <property type="entry name" value="TOPRIM_TopoIII"/>
</dbReference>
<evidence type="ECO:0000256" key="7">
    <source>
        <dbReference type="RuleBase" id="RU362092"/>
    </source>
</evidence>
<keyword evidence="6 7" id="KW-0413">Isomerase</keyword>
<dbReference type="PROSITE" id="PS50880">
    <property type="entry name" value="TOPRIM"/>
    <property type="match status" value="1"/>
</dbReference>
<dbReference type="InterPro" id="IPR013497">
    <property type="entry name" value="Topo_IA_cen"/>
</dbReference>
<dbReference type="PROSITE" id="PS52039">
    <property type="entry name" value="TOPO_IA_2"/>
    <property type="match status" value="1"/>
</dbReference>
<dbReference type="InterPro" id="IPR013824">
    <property type="entry name" value="Topo_IA_cen_sub1"/>
</dbReference>
<dbReference type="GO" id="GO:0006281">
    <property type="term" value="P:DNA repair"/>
    <property type="evidence" value="ECO:0007669"/>
    <property type="project" value="TreeGrafter"/>
</dbReference>
<dbReference type="GO" id="GO:0006310">
    <property type="term" value="P:DNA recombination"/>
    <property type="evidence" value="ECO:0007669"/>
    <property type="project" value="TreeGrafter"/>
</dbReference>
<dbReference type="SMART" id="SM00493">
    <property type="entry name" value="TOPRIM"/>
    <property type="match status" value="1"/>
</dbReference>
<dbReference type="EMBL" id="CMVM020000331">
    <property type="status" value="NOT_ANNOTATED_CDS"/>
    <property type="molecule type" value="Genomic_DNA"/>
</dbReference>
<dbReference type="GO" id="GO:0003917">
    <property type="term" value="F:DNA topoisomerase type I (single strand cut, ATP-independent) activity"/>
    <property type="evidence" value="ECO:0007669"/>
    <property type="project" value="UniProtKB-EC"/>
</dbReference>
<evidence type="ECO:0000259" key="9">
    <source>
        <dbReference type="PROSITE" id="PS50880"/>
    </source>
</evidence>
<reference evidence="12" key="1">
    <citation type="submission" date="2013-10" db="EMBL/GenBank/DDBJ databases">
        <title>Genome sequencing of Onchocerca volvulus.</title>
        <authorList>
            <person name="Cotton J."/>
            <person name="Tsai J."/>
            <person name="Stanley E."/>
            <person name="Tracey A."/>
            <person name="Holroyd N."/>
            <person name="Lustigman S."/>
            <person name="Berriman M."/>
        </authorList>
    </citation>
    <scope>NUCLEOTIDE SEQUENCE</scope>
</reference>
<dbReference type="EnsemblMetazoa" id="OVOC10269.1">
    <property type="protein sequence ID" value="OVOC10269.1"/>
    <property type="gene ID" value="WBGene00247078"/>
</dbReference>
<dbReference type="EC" id="5.6.2.1" evidence="3 7"/>
<dbReference type="SUPFAM" id="SSF56712">
    <property type="entry name" value="Prokaryotic type I DNA topoisomerase"/>
    <property type="match status" value="1"/>
</dbReference>
<sequence>MASLKIIMVAEKPMLAEAIAKILADGKVEKRKGWNNVCSVSEYCGQFQGQSAFFKVTSTCGHVMSLDFPPKMNNWDKVDPVQLFSSPTIKKEANPKMRMNEYLSSEAKGCDFLVLWLDCDKEGENICFEVIEAVKDSMKKPRTGDIMGNIYRAHFSAITVKDIKSAMRNLSRPNINESLSVDARQELDLRIGCAFTRFQTRYFQAGKYGDLDSTTISFGPCQTPTLGFCVTRHDLITQFKPEPYWVLETVFETSAGEKLKPTHARGRIFDKDVCQLFLDRIKKQNQGVVVDVNSSEFRKERPQALNTVELLRIASSGLGLSPAQTMSTAEYLYTRGFISYPRTETTAYPSNFDFLEALRHQQNDNRWNDVVKKLLAEGITKPRNGEDKGDHPPITPLRCNDGSLTGDALKVYEYVTQHFIATLMKPCVYLVTTVKIDVANEIFVAKSKSLINLGYTEIMVWQKIDEDAQNYNIVKGAKVSLKDGVICEYATTPPDYLTESELISLMEKHGIGTDASIPVHINNICQRNYVTVESKRRLIPTKLGIALVHGYWKIDSELVLPTMRSEVENQLNLIAKGYADFRSVKDHVLENFRLKFIYFVENIGLVDSLFEDSFTSLAASGKPFSRCGKCRRFMKLVASKPQRLHCSSCQDTYSLPSAKDGLLRLHGENKCPLDEFDLIYWQGPGGKLSMSYALCPYCYNNPPFEGMRKGSGCHECFNPVCPHSFLTLGVIQCPRQCDAGHGVLVLDPQSAPKWRISCNRCSAVVTIFEGALRVKVLTKQCEDCGAQLFFAEYKDKSPLPEERTTYKGCIFCDKSISNLVNLNHAYNVEQPIQRRHVNVRQKRSSGKSVKSRGRTTPKR</sequence>
<evidence type="ECO:0000256" key="6">
    <source>
        <dbReference type="ARBA" id="ARBA00023235"/>
    </source>
</evidence>
<comment type="function">
    <text evidence="7">Introduces a single-strand break via transesterification at a target site in duplex DNA. Releases the supercoiling and torsional tension of DNA introduced during the DNA replication and transcription by transiently cleaving and rejoining one strand of the DNA duplex. The scissile phosphodiester is attacked by the catalytic tyrosine of the enzyme, resulting in the formation of a DNA-(5'-phosphotyrosyl)-enzyme intermediate and the expulsion of a 3'-OH DNA strand.</text>
</comment>
<dbReference type="Gene3D" id="3.40.50.140">
    <property type="match status" value="1"/>
</dbReference>
<dbReference type="InterPro" id="IPR023406">
    <property type="entry name" value="Topo_IA_AS"/>
</dbReference>
<dbReference type="Pfam" id="PF23546">
    <property type="entry name" value="Zn_ribbon_TOP3B"/>
    <property type="match status" value="1"/>
</dbReference>
<dbReference type="Gene3D" id="1.10.290.10">
    <property type="entry name" value="Topoisomerase I, domain 4"/>
    <property type="match status" value="1"/>
</dbReference>
<dbReference type="CDD" id="cd03362">
    <property type="entry name" value="TOPRIM_TopoIA_TopoIII"/>
    <property type="match status" value="1"/>
</dbReference>
<dbReference type="PROSITE" id="PS00396">
    <property type="entry name" value="TOPO_IA_1"/>
    <property type="match status" value="1"/>
</dbReference>
<dbReference type="AlphaFoldDB" id="A0A8R1XN92"/>
<keyword evidence="4 7" id="KW-0799">Topoisomerase</keyword>
<evidence type="ECO:0000256" key="2">
    <source>
        <dbReference type="ARBA" id="ARBA00009446"/>
    </source>
</evidence>
<evidence type="ECO:0000313" key="11">
    <source>
        <dbReference type="EnsemblMetazoa" id="OVOC10269.1"/>
    </source>
</evidence>
<dbReference type="InterPro" id="IPR023405">
    <property type="entry name" value="Topo_IA_core_domain"/>
</dbReference>
<feature type="region of interest" description="Disordered" evidence="8">
    <location>
        <begin position="836"/>
        <end position="859"/>
    </location>
</feature>
<dbReference type="Gene3D" id="1.10.460.10">
    <property type="entry name" value="Topoisomerase I, domain 2"/>
    <property type="match status" value="1"/>
</dbReference>
<feature type="domain" description="Topo IA-type catalytic" evidence="10">
    <location>
        <begin position="174"/>
        <end position="597"/>
    </location>
</feature>
<dbReference type="InterPro" id="IPR003602">
    <property type="entry name" value="Topo_IA_DNA-bd_dom"/>
</dbReference>
<evidence type="ECO:0000256" key="3">
    <source>
        <dbReference type="ARBA" id="ARBA00012891"/>
    </source>
</evidence>
<organism evidence="11 12">
    <name type="scientific">Onchocerca volvulus</name>
    <dbReference type="NCBI Taxonomy" id="6282"/>
    <lineage>
        <taxon>Eukaryota</taxon>
        <taxon>Metazoa</taxon>
        <taxon>Ecdysozoa</taxon>
        <taxon>Nematoda</taxon>
        <taxon>Chromadorea</taxon>
        <taxon>Rhabditida</taxon>
        <taxon>Spirurina</taxon>
        <taxon>Spiruromorpha</taxon>
        <taxon>Filarioidea</taxon>
        <taxon>Onchocercidae</taxon>
        <taxon>Onchocerca</taxon>
    </lineage>
</organism>
<dbReference type="PANTHER" id="PTHR11390:SF20">
    <property type="entry name" value="DNA TOPOISOMERASE 3-BETA-1"/>
    <property type="match status" value="1"/>
</dbReference>
<protein>
    <recommendedName>
        <fullName evidence="3 7">DNA topoisomerase</fullName>
        <ecNumber evidence="3 7">5.6.2.1</ecNumber>
    </recommendedName>
</protein>
<dbReference type="Pfam" id="PF01751">
    <property type="entry name" value="Toprim"/>
    <property type="match status" value="1"/>
</dbReference>
<dbReference type="FunFam" id="3.40.50.140:FF:000002">
    <property type="entry name" value="DNA topoisomerase"/>
    <property type="match status" value="1"/>
</dbReference>
<evidence type="ECO:0000313" key="12">
    <source>
        <dbReference type="Proteomes" id="UP000024404"/>
    </source>
</evidence>
<dbReference type="InterPro" id="IPR013825">
    <property type="entry name" value="Topo_IA_cen_sub2"/>
</dbReference>
<dbReference type="Gene3D" id="2.70.20.10">
    <property type="entry name" value="Topoisomerase I, domain 3"/>
    <property type="match status" value="1"/>
</dbReference>
<proteinExistence type="inferred from homology"/>
<dbReference type="PRINTS" id="PR00417">
    <property type="entry name" value="PRTPISMRASEI"/>
</dbReference>
<dbReference type="GO" id="GO:0005634">
    <property type="term" value="C:nucleus"/>
    <property type="evidence" value="ECO:0007669"/>
    <property type="project" value="TreeGrafter"/>
</dbReference>